<proteinExistence type="predicted"/>
<protein>
    <submittedName>
        <fullName evidence="3">6842_t:CDS:1</fullName>
    </submittedName>
</protein>
<gene>
    <name evidence="3" type="ORF">FMOSSE_LOCUS16714</name>
</gene>
<dbReference type="AlphaFoldDB" id="A0A9N9IW09"/>
<accession>A0A9N9IW09</accession>
<reference evidence="3" key="1">
    <citation type="submission" date="2021-06" db="EMBL/GenBank/DDBJ databases">
        <authorList>
            <person name="Kallberg Y."/>
            <person name="Tangrot J."/>
            <person name="Rosling A."/>
        </authorList>
    </citation>
    <scope>NUCLEOTIDE SEQUENCE</scope>
    <source>
        <strain evidence="3">87-6 pot B 2015</strain>
    </source>
</reference>
<keyword evidence="2" id="KW-0812">Transmembrane</keyword>
<evidence type="ECO:0000313" key="4">
    <source>
        <dbReference type="Proteomes" id="UP000789375"/>
    </source>
</evidence>
<keyword evidence="2" id="KW-0472">Membrane</keyword>
<feature type="non-terminal residue" evidence="3">
    <location>
        <position position="1"/>
    </location>
</feature>
<feature type="transmembrane region" description="Helical" evidence="2">
    <location>
        <begin position="13"/>
        <end position="32"/>
    </location>
</feature>
<evidence type="ECO:0000313" key="3">
    <source>
        <dbReference type="EMBL" id="CAG8752267.1"/>
    </source>
</evidence>
<evidence type="ECO:0000256" key="1">
    <source>
        <dbReference type="SAM" id="MobiDB-lite"/>
    </source>
</evidence>
<comment type="caution">
    <text evidence="3">The sequence shown here is derived from an EMBL/GenBank/DDBJ whole genome shotgun (WGS) entry which is preliminary data.</text>
</comment>
<organism evidence="3 4">
    <name type="scientific">Funneliformis mosseae</name>
    <name type="common">Endomycorrhizal fungus</name>
    <name type="synonym">Glomus mosseae</name>
    <dbReference type="NCBI Taxonomy" id="27381"/>
    <lineage>
        <taxon>Eukaryota</taxon>
        <taxon>Fungi</taxon>
        <taxon>Fungi incertae sedis</taxon>
        <taxon>Mucoromycota</taxon>
        <taxon>Glomeromycotina</taxon>
        <taxon>Glomeromycetes</taxon>
        <taxon>Glomerales</taxon>
        <taxon>Glomeraceae</taxon>
        <taxon>Funneliformis</taxon>
    </lineage>
</organism>
<sequence length="59" mass="6947">SQNYLSLCHGTKLLVSFVAVKRLVMLFLRVYLKIRSQSKEDIGDKKKPYYVPDHHEQLI</sequence>
<dbReference type="Proteomes" id="UP000789375">
    <property type="component" value="Unassembled WGS sequence"/>
</dbReference>
<name>A0A9N9IW09_FUNMO</name>
<dbReference type="EMBL" id="CAJVPP010025713">
    <property type="protein sequence ID" value="CAG8752267.1"/>
    <property type="molecule type" value="Genomic_DNA"/>
</dbReference>
<keyword evidence="2" id="KW-1133">Transmembrane helix</keyword>
<keyword evidence="4" id="KW-1185">Reference proteome</keyword>
<evidence type="ECO:0000256" key="2">
    <source>
        <dbReference type="SAM" id="Phobius"/>
    </source>
</evidence>
<feature type="region of interest" description="Disordered" evidence="1">
    <location>
        <begin position="40"/>
        <end position="59"/>
    </location>
</feature>